<dbReference type="Gene3D" id="2.30.29.30">
    <property type="entry name" value="Pleckstrin-homology domain (PH domain)/Phosphotyrosine-binding domain (PTB)"/>
    <property type="match status" value="1"/>
</dbReference>
<accession>A0A9Q1CI37</accession>
<evidence type="ECO:0000313" key="3">
    <source>
        <dbReference type="EMBL" id="KAJ8045351.1"/>
    </source>
</evidence>
<evidence type="ECO:0000259" key="2">
    <source>
        <dbReference type="PROSITE" id="PS50229"/>
    </source>
</evidence>
<dbReference type="GO" id="GO:0019901">
    <property type="term" value="F:protein kinase binding"/>
    <property type="evidence" value="ECO:0007669"/>
    <property type="project" value="TreeGrafter"/>
</dbReference>
<dbReference type="SUPFAM" id="SSF50729">
    <property type="entry name" value="PH domain-like"/>
    <property type="match status" value="1"/>
</dbReference>
<evidence type="ECO:0000313" key="4">
    <source>
        <dbReference type="Proteomes" id="UP001152320"/>
    </source>
</evidence>
<protein>
    <submittedName>
        <fullName evidence="3">Sprouty-related, EVH1 domain-containing protein 2</fullName>
    </submittedName>
</protein>
<dbReference type="PROSITE" id="PS51227">
    <property type="entry name" value="SPR"/>
    <property type="match status" value="1"/>
</dbReference>
<dbReference type="InterPro" id="IPR000697">
    <property type="entry name" value="WH1/EVH1_dom"/>
</dbReference>
<dbReference type="PANTHER" id="PTHR11202:SF3">
    <property type="entry name" value="SPROUTY-RELATED PROTEIN WITH EVH-1 DOMAIN, ISOFORM C"/>
    <property type="match status" value="1"/>
</dbReference>
<dbReference type="Pfam" id="PF05210">
    <property type="entry name" value="Sprouty"/>
    <property type="match status" value="1"/>
</dbReference>
<evidence type="ECO:0000256" key="1">
    <source>
        <dbReference type="SAM" id="MobiDB-lite"/>
    </source>
</evidence>
<dbReference type="Pfam" id="PF00568">
    <property type="entry name" value="WH1"/>
    <property type="match status" value="1"/>
</dbReference>
<reference evidence="3" key="1">
    <citation type="submission" date="2021-10" db="EMBL/GenBank/DDBJ databases">
        <title>Tropical sea cucumber genome reveals ecological adaptation and Cuvierian tubules defense mechanism.</title>
        <authorList>
            <person name="Chen T."/>
        </authorList>
    </citation>
    <scope>NUCLEOTIDE SEQUENCE</scope>
    <source>
        <strain evidence="3">Nanhai2018</strain>
        <tissue evidence="3">Muscle</tissue>
    </source>
</reference>
<comment type="caution">
    <text evidence="3">The sequence shown here is derived from an EMBL/GenBank/DDBJ whole genome shotgun (WGS) entry which is preliminary data.</text>
</comment>
<dbReference type="PANTHER" id="PTHR11202">
    <property type="entry name" value="SPROUTY-RELATED, EVH1 DOMAIN-CONTAINING PROTEIN FAMILY MEMBER"/>
    <property type="match status" value="1"/>
</dbReference>
<dbReference type="GO" id="GO:0016020">
    <property type="term" value="C:membrane"/>
    <property type="evidence" value="ECO:0007669"/>
    <property type="project" value="InterPro"/>
</dbReference>
<feature type="region of interest" description="Disordered" evidence="1">
    <location>
        <begin position="271"/>
        <end position="298"/>
    </location>
</feature>
<dbReference type="InterPro" id="IPR007875">
    <property type="entry name" value="Sprouty"/>
</dbReference>
<name>A0A9Q1CI37_HOLLE</name>
<dbReference type="PROSITE" id="PS50229">
    <property type="entry name" value="WH1"/>
    <property type="match status" value="1"/>
</dbReference>
<dbReference type="Proteomes" id="UP001152320">
    <property type="component" value="Chromosome 3"/>
</dbReference>
<organism evidence="3 4">
    <name type="scientific">Holothuria leucospilota</name>
    <name type="common">Black long sea cucumber</name>
    <name type="synonym">Mertensiothuria leucospilota</name>
    <dbReference type="NCBI Taxonomy" id="206669"/>
    <lineage>
        <taxon>Eukaryota</taxon>
        <taxon>Metazoa</taxon>
        <taxon>Echinodermata</taxon>
        <taxon>Eleutherozoa</taxon>
        <taxon>Echinozoa</taxon>
        <taxon>Holothuroidea</taxon>
        <taxon>Aspidochirotacea</taxon>
        <taxon>Aspidochirotida</taxon>
        <taxon>Holothuriidae</taxon>
        <taxon>Holothuria</taxon>
    </lineage>
</organism>
<dbReference type="InterPro" id="IPR041937">
    <property type="entry name" value="SPRE_EVH1"/>
</dbReference>
<keyword evidence="4" id="KW-1185">Reference proteome</keyword>
<proteinExistence type="predicted"/>
<dbReference type="CDD" id="cd10574">
    <property type="entry name" value="EVH1_SPRED-like"/>
    <property type="match status" value="1"/>
</dbReference>
<sequence length="418" mass="47671">MEKKETPLDEDSCLIRVKAQVMTREDGGWVPVEEGGYSVVGIYKMEGGNSLGNRIAYKIIGTFVATQKRVLECPLRTHDQYTATPNFHHWRTQDEKKYGLTFSNPADARAFSRGFRRAIEDMKEGCSSSDSSVNPDDDVDDTEVYPHDPLLPVTIHDYKNTHPCVLVPSTKDDTKVRDLIISNTCGRDRYPHPNNHQHLHKVIYLPELKPARSVDKKLKDRPSDESVWIKIHPDWHPRKESHTEPPKDSYVKLVKKPQSIHEYIYPYTPSDSYKGEDDLKKPQRGPKVISTQPPSSPPLKMPFKPEPVRCIHCGQKFDPENNMKGMCQDAPDETLRIIGKVTCICCAQALLYHCVNDQDEDYVDPCSCSRQDNHFCKRWTSLAMFSVLVPCLWCYVPLRGCHWCGKLCGCCGGRHKAT</sequence>
<dbReference type="OrthoDB" id="5786858at2759"/>
<dbReference type="AlphaFoldDB" id="A0A9Q1CI37"/>
<gene>
    <name evidence="3" type="ORF">HOLleu_08346</name>
</gene>
<dbReference type="SMART" id="SM00461">
    <property type="entry name" value="WH1"/>
    <property type="match status" value="1"/>
</dbReference>
<dbReference type="EMBL" id="JAIZAY010000003">
    <property type="protein sequence ID" value="KAJ8045351.1"/>
    <property type="molecule type" value="Genomic_DNA"/>
</dbReference>
<dbReference type="InterPro" id="IPR011993">
    <property type="entry name" value="PH-like_dom_sf"/>
</dbReference>
<dbReference type="GO" id="GO:0043409">
    <property type="term" value="P:negative regulation of MAPK cascade"/>
    <property type="evidence" value="ECO:0007669"/>
    <property type="project" value="TreeGrafter"/>
</dbReference>
<feature type="domain" description="WH1" evidence="2">
    <location>
        <begin position="6"/>
        <end position="122"/>
    </location>
</feature>